<name>A0ABD0L090_9CAEN</name>
<comment type="caution">
    <text evidence="2">The sequence shown here is derived from an EMBL/GenBank/DDBJ whole genome shotgun (WGS) entry which is preliminary data.</text>
</comment>
<sequence>MCTNCRTTDLKSSCECCERATGMEVQEKSDMSHISHVMCRCVNWVCVQSESGEEEAHLTVNVFGCKTAVLW</sequence>
<accession>A0ABD0L090</accession>
<proteinExistence type="predicted"/>
<keyword evidence="3" id="KW-1185">Reference proteome</keyword>
<evidence type="ECO:0000313" key="3">
    <source>
        <dbReference type="Proteomes" id="UP001519460"/>
    </source>
</evidence>
<dbReference type="EMBL" id="JACVVK020000386">
    <property type="protein sequence ID" value="KAK7476062.1"/>
    <property type="molecule type" value="Genomic_DNA"/>
</dbReference>
<protein>
    <submittedName>
        <fullName evidence="2">Uncharacterized protein</fullName>
    </submittedName>
</protein>
<gene>
    <name evidence="2" type="ORF">BaRGS_00015837</name>
    <name evidence="1" type="ORF">BaRGS_00032689</name>
</gene>
<dbReference type="Proteomes" id="UP001519460">
    <property type="component" value="Unassembled WGS sequence"/>
</dbReference>
<evidence type="ECO:0000313" key="1">
    <source>
        <dbReference type="EMBL" id="KAK7476062.1"/>
    </source>
</evidence>
<dbReference type="AlphaFoldDB" id="A0ABD0L090"/>
<reference evidence="2" key="1">
    <citation type="submission" date="2020-09" db="EMBL/GenBank/DDBJ databases">
        <authorList>
            <person name="Won Y."/>
        </authorList>
    </citation>
    <scope>NUCLEOTIDE SEQUENCE</scope>
    <source>
        <strain evidence="2">Wonlab-2016</strain>
        <tissue evidence="2">Foot muscle</tissue>
    </source>
</reference>
<evidence type="ECO:0000313" key="2">
    <source>
        <dbReference type="EMBL" id="KAK7492890.1"/>
    </source>
</evidence>
<organism evidence="2 3">
    <name type="scientific">Batillaria attramentaria</name>
    <dbReference type="NCBI Taxonomy" id="370345"/>
    <lineage>
        <taxon>Eukaryota</taxon>
        <taxon>Metazoa</taxon>
        <taxon>Spiralia</taxon>
        <taxon>Lophotrochozoa</taxon>
        <taxon>Mollusca</taxon>
        <taxon>Gastropoda</taxon>
        <taxon>Caenogastropoda</taxon>
        <taxon>Sorbeoconcha</taxon>
        <taxon>Cerithioidea</taxon>
        <taxon>Batillariidae</taxon>
        <taxon>Batillaria</taxon>
    </lineage>
</organism>
<reference evidence="2 3" key="2">
    <citation type="journal article" date="2023" name="Sci. Data">
        <title>Genome assembly of the Korean intertidal mud-creeper Batillaria attramentaria.</title>
        <authorList>
            <person name="Patra A.K."/>
            <person name="Ho P.T."/>
            <person name="Jun S."/>
            <person name="Lee S.J."/>
            <person name="Kim Y."/>
            <person name="Won Y.J."/>
        </authorList>
    </citation>
    <scope>NUCLEOTIDE SEQUENCE [LARGE SCALE GENOMIC DNA]</scope>
    <source>
        <strain evidence="2">Wonlab-2016</strain>
    </source>
</reference>
<reference evidence="2" key="3">
    <citation type="submission" date="2023-01" db="EMBL/GenBank/DDBJ databases">
        <authorList>
            <person name="Patra A."/>
        </authorList>
    </citation>
    <scope>NUCLEOTIDE SEQUENCE</scope>
    <source>
        <strain evidence="2">Wonlab-2016</strain>
        <tissue evidence="2">Foot muscle</tissue>
    </source>
</reference>
<dbReference type="EMBL" id="JACVVK020000098">
    <property type="protein sequence ID" value="KAK7492890.1"/>
    <property type="molecule type" value="Genomic_DNA"/>
</dbReference>